<name>A0A4Y3KPS4_9CELL</name>
<evidence type="ECO:0000256" key="1">
    <source>
        <dbReference type="SAM" id="MobiDB-lite"/>
    </source>
</evidence>
<protein>
    <submittedName>
        <fullName evidence="2">Uncharacterized protein</fullName>
    </submittedName>
</protein>
<dbReference type="RefSeq" id="WP_170211009.1">
    <property type="nucleotide sequence ID" value="NZ_BJLQ01000080.1"/>
</dbReference>
<dbReference type="Proteomes" id="UP000320461">
    <property type="component" value="Unassembled WGS sequence"/>
</dbReference>
<dbReference type="EMBL" id="BJLQ01000080">
    <property type="protein sequence ID" value="GEA86032.1"/>
    <property type="molecule type" value="Genomic_DNA"/>
</dbReference>
<accession>A0A4Y3KPS4</accession>
<dbReference type="AlphaFoldDB" id="A0A4Y3KPS4"/>
<evidence type="ECO:0000313" key="3">
    <source>
        <dbReference type="Proteomes" id="UP000320461"/>
    </source>
</evidence>
<feature type="region of interest" description="Disordered" evidence="1">
    <location>
        <begin position="149"/>
        <end position="171"/>
    </location>
</feature>
<evidence type="ECO:0000313" key="2">
    <source>
        <dbReference type="EMBL" id="GEA86032.1"/>
    </source>
</evidence>
<keyword evidence="3" id="KW-1185">Reference proteome</keyword>
<proteinExistence type="predicted"/>
<reference evidence="2 3" key="1">
    <citation type="submission" date="2019-06" db="EMBL/GenBank/DDBJ databases">
        <title>Whole genome shotgun sequence of Cellulomonas gelida NBRC 3748.</title>
        <authorList>
            <person name="Hosoyama A."/>
            <person name="Uohara A."/>
            <person name="Ohji S."/>
            <person name="Ichikawa N."/>
        </authorList>
    </citation>
    <scope>NUCLEOTIDE SEQUENCE [LARGE SCALE GENOMIC DNA]</scope>
    <source>
        <strain evidence="2 3">NBRC 3748</strain>
    </source>
</reference>
<organism evidence="2 3">
    <name type="scientific">Cellulomonas gelida</name>
    <dbReference type="NCBI Taxonomy" id="1712"/>
    <lineage>
        <taxon>Bacteria</taxon>
        <taxon>Bacillati</taxon>
        <taxon>Actinomycetota</taxon>
        <taxon>Actinomycetes</taxon>
        <taxon>Micrococcales</taxon>
        <taxon>Cellulomonadaceae</taxon>
        <taxon>Cellulomonas</taxon>
    </lineage>
</organism>
<sequence>MIDELPGHRCEMVRIVSHRMPGENVRDVVALEFAWDDSTVLTIDVNADWTLCLSRTRWVEPFPGATAAERELFPDLGIWEVDDAPVGPASIVGRTVTAAEPMFNEVGEFSGITILFEGVSVRAFSFGGDLQVELGRQYGVRSRLRGGNASLARADDPSTGGRRRRGLTRRR</sequence>
<comment type="caution">
    <text evidence="2">The sequence shown here is derived from an EMBL/GenBank/DDBJ whole genome shotgun (WGS) entry which is preliminary data.</text>
</comment>
<feature type="compositionally biased region" description="Basic residues" evidence="1">
    <location>
        <begin position="161"/>
        <end position="171"/>
    </location>
</feature>
<gene>
    <name evidence="2" type="ORF">CGE01nite_32830</name>
</gene>